<evidence type="ECO:0000313" key="3">
    <source>
        <dbReference type="EMBL" id="ODQ81686.1"/>
    </source>
</evidence>
<dbReference type="GO" id="GO:0005085">
    <property type="term" value="F:guanyl-nucleotide exchange factor activity"/>
    <property type="evidence" value="ECO:0007669"/>
    <property type="project" value="TreeGrafter"/>
</dbReference>
<accession>A0A1E3QVJ7</accession>
<name>A0A1E3QVJ7_9ASCO</name>
<proteinExistence type="inferred from homology"/>
<dbReference type="GO" id="GO:0097422">
    <property type="term" value="C:tubular endosome"/>
    <property type="evidence" value="ECO:0007669"/>
    <property type="project" value="TreeGrafter"/>
</dbReference>
<dbReference type="GO" id="GO:0005769">
    <property type="term" value="C:early endosome"/>
    <property type="evidence" value="ECO:0007669"/>
    <property type="project" value="TreeGrafter"/>
</dbReference>
<dbReference type="AlphaFoldDB" id="A0A1E3QVJ7"/>
<feature type="domain" description="VPS9" evidence="2">
    <location>
        <begin position="346"/>
        <end position="510"/>
    </location>
</feature>
<dbReference type="PANTHER" id="PTHR24170:SF1">
    <property type="entry name" value="DOMAIN PROTEIN, PUTATIVE (AFU_ORTHOLOGUE AFUA_1G09870)-RELATED"/>
    <property type="match status" value="1"/>
</dbReference>
<dbReference type="Gene3D" id="1.25.40.20">
    <property type="entry name" value="Ankyrin repeat-containing domain"/>
    <property type="match status" value="1"/>
</dbReference>
<dbReference type="STRING" id="984486.A0A1E3QVJ7"/>
<dbReference type="GO" id="GO:0005886">
    <property type="term" value="C:plasma membrane"/>
    <property type="evidence" value="ECO:0007669"/>
    <property type="project" value="TreeGrafter"/>
</dbReference>
<evidence type="ECO:0000256" key="1">
    <source>
        <dbReference type="ARBA" id="ARBA00007428"/>
    </source>
</evidence>
<reference evidence="4" key="1">
    <citation type="submission" date="2016-05" db="EMBL/GenBank/DDBJ databases">
        <title>Comparative genomics of biotechnologically important yeasts.</title>
        <authorList>
            <consortium name="DOE Joint Genome Institute"/>
            <person name="Riley R."/>
            <person name="Haridas S."/>
            <person name="Wolfe K.H."/>
            <person name="Lopes M.R."/>
            <person name="Hittinger C.T."/>
            <person name="Goker M."/>
            <person name="Salamov A."/>
            <person name="Wisecaver J."/>
            <person name="Long T.M."/>
            <person name="Aerts A.L."/>
            <person name="Barry K."/>
            <person name="Choi C."/>
            <person name="Clum A."/>
            <person name="Coughlan A.Y."/>
            <person name="Deshpande S."/>
            <person name="Douglass A.P."/>
            <person name="Hanson S.J."/>
            <person name="Klenk H.-P."/>
            <person name="Labutti K."/>
            <person name="Lapidus A."/>
            <person name="Lindquist E."/>
            <person name="Lipzen A."/>
            <person name="Meier-Kolthoff J.P."/>
            <person name="Ohm R.A."/>
            <person name="Otillar R.P."/>
            <person name="Pangilinan J."/>
            <person name="Peng Y."/>
            <person name="Rokas A."/>
            <person name="Rosa C.A."/>
            <person name="Scheuner C."/>
            <person name="Sibirny A.A."/>
            <person name="Slot J.C."/>
            <person name="Stielow J.B."/>
            <person name="Sun H."/>
            <person name="Kurtzman C.P."/>
            <person name="Blackwell M."/>
            <person name="Grigoriev I.V."/>
            <person name="Jeffries T.W."/>
        </authorList>
    </citation>
    <scope>NUCLEOTIDE SEQUENCE [LARGE SCALE GENOMIC DNA]</scope>
    <source>
        <strain evidence="4">NRRL Y-12698</strain>
    </source>
</reference>
<protein>
    <recommendedName>
        <fullName evidence="2">VPS9 domain-containing protein</fullName>
    </recommendedName>
</protein>
<gene>
    <name evidence="3" type="ORF">BABINDRAFT_6353</name>
</gene>
<dbReference type="InterPro" id="IPR036770">
    <property type="entry name" value="Ankyrin_rpt-contain_sf"/>
</dbReference>
<organism evidence="3 4">
    <name type="scientific">Babjeviella inositovora NRRL Y-12698</name>
    <dbReference type="NCBI Taxonomy" id="984486"/>
    <lineage>
        <taxon>Eukaryota</taxon>
        <taxon>Fungi</taxon>
        <taxon>Dikarya</taxon>
        <taxon>Ascomycota</taxon>
        <taxon>Saccharomycotina</taxon>
        <taxon>Pichiomycetes</taxon>
        <taxon>Serinales incertae sedis</taxon>
        <taxon>Babjeviella</taxon>
    </lineage>
</organism>
<dbReference type="EMBL" id="KV454427">
    <property type="protein sequence ID" value="ODQ81686.1"/>
    <property type="molecule type" value="Genomic_DNA"/>
</dbReference>
<dbReference type="Proteomes" id="UP000094336">
    <property type="component" value="Unassembled WGS sequence"/>
</dbReference>
<dbReference type="Gene3D" id="1.20.1050.80">
    <property type="entry name" value="VPS9 domain"/>
    <property type="match status" value="1"/>
</dbReference>
<keyword evidence="4" id="KW-1185">Reference proteome</keyword>
<evidence type="ECO:0000313" key="4">
    <source>
        <dbReference type="Proteomes" id="UP000094336"/>
    </source>
</evidence>
<dbReference type="PANTHER" id="PTHR24170">
    <property type="entry name" value="ANKYRIN REPEAT DOMAIN-CONTAINING PROTEIN 27"/>
    <property type="match status" value="1"/>
</dbReference>
<sequence>MLSPVKFDKVSHTKAASPRLSTLTHLPLLRNPLLNNIFNNPPRHHSTKFKAIVASLSELHAQCIVLVPPTETLIHSRDSISGKPYHELSYNEDFISSHIARPSPVANDPTPGRFTSATSPLSYTTLNGKTILVKGDRIFKLSGFRVDASRPSSLEDPVLVTHVDLFPNFAGYFPMGALFQVMHISEPLDGIPVNLKRVYVKQTISESTVTVKSPTSSLRKSTDISIESFETILRRYPLITKFVGKEYTSLFEKFTLKPPMPEDTEAMCVAQLEKKFLTTYNQACYIFNQKVPVSLLREVVREFPDPSNVDFNAVIHDYVETNMYDRIWAALLWIDGKAQVELDGSQTDGLCLPEIYESLASLTLNQVGLPSGFTTTEINSISKHVRLAIETFRGLSWANSSDLKRKVLLKTFHILTTIPALGVKDRKLVIDADTLVSILHLVVVHSRVPHLPVHITYLRQFSYKAAPNTAVYSFSGFPDDLNSAGMFSYVLSTVEAVVYHLLTDSEHLLLLQQCSARNRELWNLIESQDQQALAVYMEREIPAVSAVPFSEHALWSRDVELGDSCLMKAVQANAGFFRAFFDHTETLFMLEDLLADENHEGTTLVVAALRSECTENVDLMVQTLFASDLTSAELSLYFNRHDQYNRHVGHYLFHDYQLLESFPEIGDLLDWEDKDINGSTALVAIFRSYDHHHYLRMIESALHSCLHWYSSQGKVFDYSKHVDDRGNTLVHIVQDDLSGILRILRESNALGIDLNQKNHKSLTPLMIYAKYNRAANIGTLLKDDRISIKESNRDHWNIFDYIVKTPEIEMPITARWFETNVPKVHSRQIGVLNGRYDTTNNEWKLLTKGAIHEKAHTTMWYSKYNQESTFRLLMDLFRREFVCGLVMSPDEVLQNFPVKGGGPSANGNVMPLLFKKIRVDRLIDQLNKWFVFISFNELLMEHELLWEFVILPDFPDMRESLEARIDEKVANGIDIYKDRVFLVQEINAVEVFLTCSCLELSKQAKFFERLYRVATFSFLKHRDLLASESELIPESLVGVPFVLTQLQDTLDGVNKRDLCSPQCQLKEYMLLFKQLVEELAGKMHVSLKRINEWWAVHRLITANNKELLRLEGLMKPEIALSVSPREEEEEDADDNATVFTTLSSESALMPGSLMPQETAHGFDETAPLSDTPTSVQVETHLSKVASTASALLFFVKIESKHDKYKRLLVTRSTLTTTIMALNKRIAFDQASFGTELRNLKAMREGVMRFAMTQFAQESVRVQKCRLGGLRESLEKLRG</sequence>
<comment type="similarity">
    <text evidence="1">Belongs to the UPF0507 family.</text>
</comment>
<dbReference type="GO" id="GO:0045022">
    <property type="term" value="P:early endosome to late endosome transport"/>
    <property type="evidence" value="ECO:0007669"/>
    <property type="project" value="TreeGrafter"/>
</dbReference>
<dbReference type="GO" id="GO:0030133">
    <property type="term" value="C:transport vesicle"/>
    <property type="evidence" value="ECO:0007669"/>
    <property type="project" value="TreeGrafter"/>
</dbReference>
<dbReference type="OrthoDB" id="7464126at2759"/>
<dbReference type="SUPFAM" id="SSF109993">
    <property type="entry name" value="VPS9 domain"/>
    <property type="match status" value="1"/>
</dbReference>
<dbReference type="GO" id="GO:0000149">
    <property type="term" value="F:SNARE binding"/>
    <property type="evidence" value="ECO:0007669"/>
    <property type="project" value="TreeGrafter"/>
</dbReference>
<dbReference type="GO" id="GO:0005770">
    <property type="term" value="C:late endosome"/>
    <property type="evidence" value="ECO:0007669"/>
    <property type="project" value="TreeGrafter"/>
</dbReference>
<dbReference type="PROSITE" id="PS51205">
    <property type="entry name" value="VPS9"/>
    <property type="match status" value="1"/>
</dbReference>
<dbReference type="GeneID" id="30150263"/>
<dbReference type="Pfam" id="PF02204">
    <property type="entry name" value="VPS9"/>
    <property type="match status" value="1"/>
</dbReference>
<dbReference type="InterPro" id="IPR051248">
    <property type="entry name" value="UPF0507/Ank_repeat_27"/>
</dbReference>
<dbReference type="RefSeq" id="XP_018987014.1">
    <property type="nucleotide sequence ID" value="XM_019132410.1"/>
</dbReference>
<dbReference type="InterPro" id="IPR003123">
    <property type="entry name" value="VPS9"/>
</dbReference>
<dbReference type="SUPFAM" id="SSF48403">
    <property type="entry name" value="Ankyrin repeat"/>
    <property type="match status" value="1"/>
</dbReference>
<evidence type="ECO:0000259" key="2">
    <source>
        <dbReference type="PROSITE" id="PS51205"/>
    </source>
</evidence>
<dbReference type="InterPro" id="IPR037191">
    <property type="entry name" value="VPS9_dom_sf"/>
</dbReference>